<dbReference type="SMART" id="SM00471">
    <property type="entry name" value="HDc"/>
    <property type="match status" value="1"/>
</dbReference>
<evidence type="ECO:0000256" key="4">
    <source>
        <dbReference type="ARBA" id="ARBA00022801"/>
    </source>
</evidence>
<dbReference type="NCBIfam" id="TIGR00277">
    <property type="entry name" value="HDIG"/>
    <property type="match status" value="1"/>
</dbReference>
<dbReference type="EMBL" id="FOHN01000032">
    <property type="protein sequence ID" value="SET58218.1"/>
    <property type="molecule type" value="Genomic_DNA"/>
</dbReference>
<dbReference type="Proteomes" id="UP000199800">
    <property type="component" value="Unassembled WGS sequence"/>
</dbReference>
<dbReference type="PROSITE" id="PS51831">
    <property type="entry name" value="HD"/>
    <property type="match status" value="1"/>
</dbReference>
<proteinExistence type="predicted"/>
<evidence type="ECO:0000256" key="2">
    <source>
        <dbReference type="ARBA" id="ARBA00022723"/>
    </source>
</evidence>
<dbReference type="AlphaFoldDB" id="A0A1I0FIQ6"/>
<dbReference type="InterPro" id="IPR006674">
    <property type="entry name" value="HD_domain"/>
</dbReference>
<keyword evidence="2" id="KW-0479">Metal-binding</keyword>
<feature type="domain" description="HD" evidence="7">
    <location>
        <begin position="23"/>
        <end position="138"/>
    </location>
</feature>
<sequence length="197" mass="22830">MKNKEDFLNQVMKDMKESLPAKRYKHTLGVAYTAASMAMCHKEDMEDAFLAGLLHDSAKYFSDKKMIEACEQKGLPISDVERRNPYLLHGKVGASIAKEKYHIERDDILNAITYHTTGRPDMSLLEQIIFAADYIEPGRMRIEGLEAVRHLAFHDLEECIRTILQQTIEYLSTQEGKEIDETTLETYSYYMNIERRI</sequence>
<gene>
    <name evidence="8" type="ORF">SAMN04487772_13233</name>
</gene>
<evidence type="ECO:0000256" key="6">
    <source>
        <dbReference type="ARBA" id="ARBA00049417"/>
    </source>
</evidence>
<dbReference type="RefSeq" id="WP_092478863.1">
    <property type="nucleotide sequence ID" value="NZ_FOHN01000032.1"/>
</dbReference>
<protein>
    <recommendedName>
        <fullName evidence="1">bis(5'-nucleosyl)-tetraphosphatase (symmetrical)</fullName>
        <ecNumber evidence="1">3.6.1.41</ecNumber>
    </recommendedName>
</protein>
<dbReference type="GO" id="GO:0000166">
    <property type="term" value="F:nucleotide binding"/>
    <property type="evidence" value="ECO:0007669"/>
    <property type="project" value="UniProtKB-KW"/>
</dbReference>
<keyword evidence="4 8" id="KW-0378">Hydrolase</keyword>
<evidence type="ECO:0000259" key="7">
    <source>
        <dbReference type="PROSITE" id="PS51831"/>
    </source>
</evidence>
<dbReference type="EC" id="3.6.1.41" evidence="1"/>
<dbReference type="NCBIfam" id="TIGR00488">
    <property type="entry name" value="bis(5'-nucleosyl)-tetraphosphatase (symmetrical) YqeK"/>
    <property type="match status" value="1"/>
</dbReference>
<dbReference type="Pfam" id="PF01966">
    <property type="entry name" value="HD"/>
    <property type="match status" value="1"/>
</dbReference>
<dbReference type="InterPro" id="IPR003607">
    <property type="entry name" value="HD/PDEase_dom"/>
</dbReference>
<dbReference type="CDD" id="cd00077">
    <property type="entry name" value="HDc"/>
    <property type="match status" value="1"/>
</dbReference>
<dbReference type="SUPFAM" id="SSF109604">
    <property type="entry name" value="HD-domain/PDEase-like"/>
    <property type="match status" value="1"/>
</dbReference>
<evidence type="ECO:0000313" key="8">
    <source>
        <dbReference type="EMBL" id="SET58218.1"/>
    </source>
</evidence>
<organism evidence="8 9">
    <name type="scientific">[Clostridium] polysaccharolyticum</name>
    <dbReference type="NCBI Taxonomy" id="29364"/>
    <lineage>
        <taxon>Bacteria</taxon>
        <taxon>Bacillati</taxon>
        <taxon>Bacillota</taxon>
        <taxon>Clostridia</taxon>
        <taxon>Lachnospirales</taxon>
        <taxon>Lachnospiraceae</taxon>
    </lineage>
</organism>
<dbReference type="InterPro" id="IPR005249">
    <property type="entry name" value="YqeK"/>
</dbReference>
<dbReference type="GO" id="GO:0046872">
    <property type="term" value="F:metal ion binding"/>
    <property type="evidence" value="ECO:0007669"/>
    <property type="project" value="UniProtKB-KW"/>
</dbReference>
<evidence type="ECO:0000256" key="3">
    <source>
        <dbReference type="ARBA" id="ARBA00022741"/>
    </source>
</evidence>
<dbReference type="Gene3D" id="1.10.3210.10">
    <property type="entry name" value="Hypothetical protein af1432"/>
    <property type="match status" value="1"/>
</dbReference>
<name>A0A1I0FIQ6_9FIRM</name>
<keyword evidence="5" id="KW-0408">Iron</keyword>
<dbReference type="GO" id="GO:0008803">
    <property type="term" value="F:bis(5'-nucleosyl)-tetraphosphatase (symmetrical) activity"/>
    <property type="evidence" value="ECO:0007669"/>
    <property type="project" value="UniProtKB-EC"/>
</dbReference>
<evidence type="ECO:0000256" key="5">
    <source>
        <dbReference type="ARBA" id="ARBA00023004"/>
    </source>
</evidence>
<dbReference type="PANTHER" id="PTHR35795:SF1">
    <property type="entry name" value="BIS(5'-NUCLEOSYL)-TETRAPHOSPHATASE, SYMMETRICAL"/>
    <property type="match status" value="1"/>
</dbReference>
<keyword evidence="9" id="KW-1185">Reference proteome</keyword>
<reference evidence="8 9" key="1">
    <citation type="submission" date="2016-10" db="EMBL/GenBank/DDBJ databases">
        <authorList>
            <person name="de Groot N.N."/>
        </authorList>
    </citation>
    <scope>NUCLEOTIDE SEQUENCE [LARGE SCALE GENOMIC DNA]</scope>
    <source>
        <strain evidence="8 9">DSM 1801</strain>
    </source>
</reference>
<comment type="catalytic activity">
    <reaction evidence="6">
        <text>P(1),P(4)-bis(5'-adenosyl) tetraphosphate + H2O = 2 ADP + 2 H(+)</text>
        <dbReference type="Rhea" id="RHEA:24252"/>
        <dbReference type="ChEBI" id="CHEBI:15377"/>
        <dbReference type="ChEBI" id="CHEBI:15378"/>
        <dbReference type="ChEBI" id="CHEBI:58141"/>
        <dbReference type="ChEBI" id="CHEBI:456216"/>
        <dbReference type="EC" id="3.6.1.41"/>
    </reaction>
</comment>
<evidence type="ECO:0000313" key="9">
    <source>
        <dbReference type="Proteomes" id="UP000199800"/>
    </source>
</evidence>
<accession>A0A1I0FIQ6</accession>
<dbReference type="PANTHER" id="PTHR35795">
    <property type="entry name" value="SLR1885 PROTEIN"/>
    <property type="match status" value="1"/>
</dbReference>
<evidence type="ECO:0000256" key="1">
    <source>
        <dbReference type="ARBA" id="ARBA00012506"/>
    </source>
</evidence>
<dbReference type="InterPro" id="IPR051094">
    <property type="entry name" value="Diverse_Catalytic_Enzymes"/>
</dbReference>
<keyword evidence="3" id="KW-0547">Nucleotide-binding</keyword>
<dbReference type="OrthoDB" id="5295945at2"/>
<dbReference type="STRING" id="29364.SAMN04487772_13233"/>
<dbReference type="InterPro" id="IPR006675">
    <property type="entry name" value="HDIG_dom"/>
</dbReference>